<dbReference type="Gene3D" id="3.30.430.20">
    <property type="entry name" value="Gnk2 domain, C-X8-C-X2-C motif"/>
    <property type="match status" value="2"/>
</dbReference>
<keyword evidence="6" id="KW-0418">Kinase</keyword>
<reference evidence="6 7" key="1">
    <citation type="journal article" date="2018" name="Mol. Plant">
        <title>The genome of Artemisia annua provides insight into the evolution of Asteraceae family and artemisinin biosynthesis.</title>
        <authorList>
            <person name="Shen Q."/>
            <person name="Zhang L."/>
            <person name="Liao Z."/>
            <person name="Wang S."/>
            <person name="Yan T."/>
            <person name="Shi P."/>
            <person name="Liu M."/>
            <person name="Fu X."/>
            <person name="Pan Q."/>
            <person name="Wang Y."/>
            <person name="Lv Z."/>
            <person name="Lu X."/>
            <person name="Zhang F."/>
            <person name="Jiang W."/>
            <person name="Ma Y."/>
            <person name="Chen M."/>
            <person name="Hao X."/>
            <person name="Li L."/>
            <person name="Tang Y."/>
            <person name="Lv G."/>
            <person name="Zhou Y."/>
            <person name="Sun X."/>
            <person name="Brodelius P.E."/>
            <person name="Rose J.K.C."/>
            <person name="Tang K."/>
        </authorList>
    </citation>
    <scope>NUCLEOTIDE SEQUENCE [LARGE SCALE GENOMIC DNA]</scope>
    <source>
        <strain evidence="7">cv. Huhao1</strain>
        <tissue evidence="6">Leaf</tissue>
    </source>
</reference>
<proteinExistence type="predicted"/>
<sequence>MSTVVFMLEGPQDRPTMSTVVFMLEGQWSSNFPTPFEPRFSFARLPAALELTTTTSNTITDASIEPSSSYCGNENYTQNSAYQQNLDDVLFALTGTNNGFGFYNLTSGQANAAALCRGDIEPEMCRRCVDDATRRLRQVCPNQVEATGWYDMCFLKYSNRSMAIGIVVTGINPNNVSDFGFDQWNQSVVNLLGALRSEAVRGGQLRKYASGNISAGFLTVYGMMQCTPDLSATQCDNCLARAINSARRYERHVGVRTYLPDCFIRYENSRFFNSTWFPAPSAPTPTVSSSSKGTSLGVIVGPILAAVAVILGVVFFFICRSRQKQKRNSSLLPEVQVGFSDSSPEGSKHQREDDDTGEMNYFNLGIIQSS</sequence>
<gene>
    <name evidence="6" type="ORF">CTI12_AA200800</name>
</gene>
<dbReference type="CDD" id="cd23509">
    <property type="entry name" value="Gnk2-like"/>
    <property type="match status" value="2"/>
</dbReference>
<keyword evidence="4" id="KW-1133">Transmembrane helix</keyword>
<keyword evidence="6" id="KW-0675">Receptor</keyword>
<evidence type="ECO:0000256" key="1">
    <source>
        <dbReference type="ARBA" id="ARBA00022729"/>
    </source>
</evidence>
<organism evidence="6 7">
    <name type="scientific">Artemisia annua</name>
    <name type="common">Sweet wormwood</name>
    <dbReference type="NCBI Taxonomy" id="35608"/>
    <lineage>
        <taxon>Eukaryota</taxon>
        <taxon>Viridiplantae</taxon>
        <taxon>Streptophyta</taxon>
        <taxon>Embryophyta</taxon>
        <taxon>Tracheophyta</taxon>
        <taxon>Spermatophyta</taxon>
        <taxon>Magnoliopsida</taxon>
        <taxon>eudicotyledons</taxon>
        <taxon>Gunneridae</taxon>
        <taxon>Pentapetalae</taxon>
        <taxon>asterids</taxon>
        <taxon>campanulids</taxon>
        <taxon>Asterales</taxon>
        <taxon>Asteraceae</taxon>
        <taxon>Asteroideae</taxon>
        <taxon>Anthemideae</taxon>
        <taxon>Artemisiinae</taxon>
        <taxon>Artemisia</taxon>
    </lineage>
</organism>
<dbReference type="InterPro" id="IPR002902">
    <property type="entry name" value="GNK2"/>
</dbReference>
<dbReference type="PROSITE" id="PS51473">
    <property type="entry name" value="GNK2"/>
    <property type="match status" value="2"/>
</dbReference>
<feature type="region of interest" description="Disordered" evidence="3">
    <location>
        <begin position="336"/>
        <end position="358"/>
    </location>
</feature>
<evidence type="ECO:0000313" key="6">
    <source>
        <dbReference type="EMBL" id="PWA79421.1"/>
    </source>
</evidence>
<keyword evidence="1" id="KW-0732">Signal</keyword>
<evidence type="ECO:0000313" key="7">
    <source>
        <dbReference type="Proteomes" id="UP000245207"/>
    </source>
</evidence>
<keyword evidence="2" id="KW-0677">Repeat</keyword>
<dbReference type="EMBL" id="PKPP01001860">
    <property type="protein sequence ID" value="PWA79421.1"/>
    <property type="molecule type" value="Genomic_DNA"/>
</dbReference>
<keyword evidence="4" id="KW-0472">Membrane</keyword>
<evidence type="ECO:0000259" key="5">
    <source>
        <dbReference type="PROSITE" id="PS51473"/>
    </source>
</evidence>
<dbReference type="Pfam" id="PF01657">
    <property type="entry name" value="Stress-antifung"/>
    <property type="match status" value="2"/>
</dbReference>
<name>A0A2U1P104_ARTAN</name>
<dbReference type="AlphaFoldDB" id="A0A2U1P104"/>
<feature type="domain" description="Gnk2-homologous" evidence="5">
    <location>
        <begin position="64"/>
        <end position="162"/>
    </location>
</feature>
<dbReference type="CDD" id="cd12087">
    <property type="entry name" value="TM_EGFR-like"/>
    <property type="match status" value="1"/>
</dbReference>
<feature type="transmembrane region" description="Helical" evidence="4">
    <location>
        <begin position="296"/>
        <end position="319"/>
    </location>
</feature>
<dbReference type="STRING" id="35608.A0A2U1P104"/>
<dbReference type="OrthoDB" id="1909574at2759"/>
<dbReference type="InterPro" id="IPR038408">
    <property type="entry name" value="GNK2_sf"/>
</dbReference>
<evidence type="ECO:0000256" key="2">
    <source>
        <dbReference type="ARBA" id="ARBA00022737"/>
    </source>
</evidence>
<keyword evidence="4" id="KW-0812">Transmembrane</keyword>
<dbReference type="Proteomes" id="UP000245207">
    <property type="component" value="Unassembled WGS sequence"/>
</dbReference>
<keyword evidence="7" id="KW-1185">Reference proteome</keyword>
<accession>A0A2U1P104</accession>
<feature type="domain" description="Gnk2-homologous" evidence="5">
    <location>
        <begin position="164"/>
        <end position="271"/>
    </location>
</feature>
<keyword evidence="6" id="KW-0808">Transferase</keyword>
<comment type="caution">
    <text evidence="6">The sequence shown here is derived from an EMBL/GenBank/DDBJ whole genome shotgun (WGS) entry which is preliminary data.</text>
</comment>
<dbReference type="PANTHER" id="PTHR32099">
    <property type="entry name" value="CYSTEINE-RICH REPEAT SECRETORY PROTEIN"/>
    <property type="match status" value="1"/>
</dbReference>
<dbReference type="GO" id="GO:0016301">
    <property type="term" value="F:kinase activity"/>
    <property type="evidence" value="ECO:0007669"/>
    <property type="project" value="UniProtKB-KW"/>
</dbReference>
<evidence type="ECO:0000256" key="4">
    <source>
        <dbReference type="SAM" id="Phobius"/>
    </source>
</evidence>
<evidence type="ECO:0000256" key="3">
    <source>
        <dbReference type="SAM" id="MobiDB-lite"/>
    </source>
</evidence>
<protein>
    <submittedName>
        <fullName evidence="6">Cysteine-rich receptor-like protein kinase 20</fullName>
    </submittedName>
</protein>
<dbReference type="PANTHER" id="PTHR32099:SF109">
    <property type="entry name" value="GNK2-LIKE DOMAIN-CONTAINING PROTEIN"/>
    <property type="match status" value="1"/>
</dbReference>